<feature type="chain" id="PRO_5012987689" description="Receptor-like serine/threonine-protein kinase" evidence="16">
    <location>
        <begin position="28"/>
        <end position="784"/>
    </location>
</feature>
<dbReference type="InterPro" id="IPR000858">
    <property type="entry name" value="S_locus_glycoprot_dom"/>
</dbReference>
<comment type="catalytic activity">
    <reaction evidence="14 15">
        <text>L-seryl-[protein] + ATP = O-phospho-L-seryl-[protein] + ADP + H(+)</text>
        <dbReference type="Rhea" id="RHEA:17989"/>
        <dbReference type="Rhea" id="RHEA-COMP:9863"/>
        <dbReference type="Rhea" id="RHEA-COMP:11604"/>
        <dbReference type="ChEBI" id="CHEBI:15378"/>
        <dbReference type="ChEBI" id="CHEBI:29999"/>
        <dbReference type="ChEBI" id="CHEBI:30616"/>
        <dbReference type="ChEBI" id="CHEBI:83421"/>
        <dbReference type="ChEBI" id="CHEBI:456216"/>
        <dbReference type="EC" id="2.7.11.1"/>
    </reaction>
</comment>
<evidence type="ECO:0000256" key="5">
    <source>
        <dbReference type="ARBA" id="ARBA00022729"/>
    </source>
</evidence>
<evidence type="ECO:0000259" key="19">
    <source>
        <dbReference type="PROSITE" id="PS50948"/>
    </source>
</evidence>
<dbReference type="Pfam" id="PF00954">
    <property type="entry name" value="S_locus_glycop"/>
    <property type="match status" value="1"/>
</dbReference>
<dbReference type="PROSITE" id="PS50011">
    <property type="entry name" value="PROTEIN_KINASE_DOM"/>
    <property type="match status" value="1"/>
</dbReference>
<keyword evidence="8 15" id="KW-0067">ATP-binding</keyword>
<evidence type="ECO:0000256" key="6">
    <source>
        <dbReference type="ARBA" id="ARBA00022741"/>
    </source>
</evidence>
<dbReference type="InterPro" id="IPR024171">
    <property type="entry name" value="SRK-like_kinase"/>
</dbReference>
<dbReference type="Gene3D" id="2.90.10.10">
    <property type="entry name" value="Bulb-type lectin domain"/>
    <property type="match status" value="1"/>
</dbReference>
<comment type="similarity">
    <text evidence="15">Belongs to the protein kinase superfamily. Ser/Thr protein kinase family.</text>
</comment>
<comment type="catalytic activity">
    <reaction evidence="13 15">
        <text>L-threonyl-[protein] + ATP = O-phospho-L-threonyl-[protein] + ADP + H(+)</text>
        <dbReference type="Rhea" id="RHEA:46608"/>
        <dbReference type="Rhea" id="RHEA-COMP:11060"/>
        <dbReference type="Rhea" id="RHEA-COMP:11605"/>
        <dbReference type="ChEBI" id="CHEBI:15378"/>
        <dbReference type="ChEBI" id="CHEBI:30013"/>
        <dbReference type="ChEBI" id="CHEBI:30616"/>
        <dbReference type="ChEBI" id="CHEBI:61977"/>
        <dbReference type="ChEBI" id="CHEBI:456216"/>
        <dbReference type="EC" id="2.7.11.1"/>
    </reaction>
</comment>
<reference evidence="20 22" key="1">
    <citation type="journal article" date="2017" name="Nature">
        <title>The sunflower genome provides insights into oil metabolism, flowering and Asterid evolution.</title>
        <authorList>
            <person name="Badouin H."/>
            <person name="Gouzy J."/>
            <person name="Grassa C.J."/>
            <person name="Murat F."/>
            <person name="Staton S.E."/>
            <person name="Cottret L."/>
            <person name="Lelandais-Briere C."/>
            <person name="Owens G.L."/>
            <person name="Carrere S."/>
            <person name="Mayjonade B."/>
            <person name="Legrand L."/>
            <person name="Gill N."/>
            <person name="Kane N.C."/>
            <person name="Bowers J.E."/>
            <person name="Hubner S."/>
            <person name="Bellec A."/>
            <person name="Berard A."/>
            <person name="Berges H."/>
            <person name="Blanchet N."/>
            <person name="Boniface M.C."/>
            <person name="Brunel D."/>
            <person name="Catrice O."/>
            <person name="Chaidir N."/>
            <person name="Claudel C."/>
            <person name="Donnadieu C."/>
            <person name="Faraut T."/>
            <person name="Fievet G."/>
            <person name="Helmstetter N."/>
            <person name="King M."/>
            <person name="Knapp S.J."/>
            <person name="Lai Z."/>
            <person name="Le Paslier M.C."/>
            <person name="Lippi Y."/>
            <person name="Lorenzon L."/>
            <person name="Mandel J.R."/>
            <person name="Marage G."/>
            <person name="Marchand G."/>
            <person name="Marquand E."/>
            <person name="Bret-Mestries E."/>
            <person name="Morien E."/>
            <person name="Nambeesan S."/>
            <person name="Nguyen T."/>
            <person name="Pegot-Espagnet P."/>
            <person name="Pouilly N."/>
            <person name="Raftis F."/>
            <person name="Sallet E."/>
            <person name="Schiex T."/>
            <person name="Thomas J."/>
            <person name="Vandecasteele C."/>
            <person name="Vares D."/>
            <person name="Vear F."/>
            <person name="Vautrin S."/>
            <person name="Crespi M."/>
            <person name="Mangin B."/>
            <person name="Burke J.M."/>
            <person name="Salse J."/>
            <person name="Munos S."/>
            <person name="Vincourt P."/>
            <person name="Rieseberg L.H."/>
            <person name="Langlade N.B."/>
        </authorList>
    </citation>
    <scope>NUCLEOTIDE SEQUENCE [LARGE SCALE GENOMIC DNA]</scope>
    <source>
        <strain evidence="22">cv. SF193</strain>
        <tissue evidence="20">Leaves</tissue>
    </source>
</reference>
<feature type="signal peptide" evidence="16">
    <location>
        <begin position="1"/>
        <end position="27"/>
    </location>
</feature>
<proteinExistence type="inferred from homology"/>
<dbReference type="Pfam" id="PF11883">
    <property type="entry name" value="DUF3403"/>
    <property type="match status" value="1"/>
</dbReference>
<dbReference type="Pfam" id="PF08276">
    <property type="entry name" value="PAN_2"/>
    <property type="match status" value="1"/>
</dbReference>
<evidence type="ECO:0000256" key="8">
    <source>
        <dbReference type="ARBA" id="ARBA00022840"/>
    </source>
</evidence>
<dbReference type="InterPro" id="IPR021820">
    <property type="entry name" value="S-locus_recpt_kinase_C"/>
</dbReference>
<keyword evidence="5 16" id="KW-0732">Signal</keyword>
<dbReference type="FunFam" id="3.30.200.20:FF:000195">
    <property type="entry name" value="G-type lectin S-receptor-like serine/threonine-protein kinase"/>
    <property type="match status" value="1"/>
</dbReference>
<keyword evidence="7 15" id="KW-0418">Kinase</keyword>
<dbReference type="SUPFAM" id="SSF56112">
    <property type="entry name" value="Protein kinase-like (PK-like)"/>
    <property type="match status" value="1"/>
</dbReference>
<evidence type="ECO:0000256" key="13">
    <source>
        <dbReference type="ARBA" id="ARBA00047899"/>
    </source>
</evidence>
<reference evidence="20" key="3">
    <citation type="submission" date="2020-06" db="EMBL/GenBank/DDBJ databases">
        <title>Helianthus annuus Genome sequencing and assembly Release 2.</title>
        <authorList>
            <person name="Gouzy J."/>
            <person name="Langlade N."/>
            <person name="Munos S."/>
        </authorList>
    </citation>
    <scope>NUCLEOTIDE SEQUENCE</scope>
    <source>
        <tissue evidence="20">Leaves</tissue>
    </source>
</reference>
<keyword evidence="4" id="KW-0812">Transmembrane</keyword>
<dbReference type="PANTHER" id="PTHR32444">
    <property type="entry name" value="BULB-TYPE LECTIN DOMAIN-CONTAINING PROTEIN"/>
    <property type="match status" value="1"/>
</dbReference>
<dbReference type="OrthoDB" id="785331at2759"/>
<dbReference type="GO" id="GO:0007165">
    <property type="term" value="P:signal transduction"/>
    <property type="evidence" value="ECO:0000318"/>
    <property type="project" value="GO_Central"/>
</dbReference>
<keyword evidence="9" id="KW-1133">Transmembrane helix</keyword>
<dbReference type="Gene3D" id="1.10.510.10">
    <property type="entry name" value="Transferase(Phosphotransferase) domain 1"/>
    <property type="match status" value="1"/>
</dbReference>
<accession>A0A251T908</accession>
<name>A0A251T908_HELAN</name>
<dbReference type="InterPro" id="IPR001245">
    <property type="entry name" value="Ser-Thr/Tyr_kinase_cat_dom"/>
</dbReference>
<dbReference type="PROSITE" id="PS00108">
    <property type="entry name" value="PROTEIN_KINASE_ST"/>
    <property type="match status" value="1"/>
</dbReference>
<dbReference type="Gramene" id="mRNA:HanXRQr2_Chr11g0478741">
    <property type="protein sequence ID" value="mRNA:HanXRQr2_Chr11g0478741"/>
    <property type="gene ID" value="HanXRQr2_Chr11g0478741"/>
</dbReference>
<evidence type="ECO:0000259" key="17">
    <source>
        <dbReference type="PROSITE" id="PS50011"/>
    </source>
</evidence>
<dbReference type="GO" id="GO:0004674">
    <property type="term" value="F:protein serine/threonine kinase activity"/>
    <property type="evidence" value="ECO:0000318"/>
    <property type="project" value="GO_Central"/>
</dbReference>
<keyword evidence="3 15" id="KW-0808">Transferase</keyword>
<dbReference type="EMBL" id="CM007900">
    <property type="protein sequence ID" value="OTG07605.1"/>
    <property type="molecule type" value="Genomic_DNA"/>
</dbReference>
<dbReference type="EC" id="2.7.11.1" evidence="15"/>
<dbReference type="GO" id="GO:0006955">
    <property type="term" value="P:immune response"/>
    <property type="evidence" value="ECO:0000318"/>
    <property type="project" value="GO_Central"/>
</dbReference>
<dbReference type="InterPro" id="IPR003609">
    <property type="entry name" value="Pan_app"/>
</dbReference>
<dbReference type="InParanoid" id="A0A251T908"/>
<dbReference type="Pfam" id="PF07714">
    <property type="entry name" value="PK_Tyr_Ser-Thr"/>
    <property type="match status" value="1"/>
</dbReference>
<evidence type="ECO:0000256" key="7">
    <source>
        <dbReference type="ARBA" id="ARBA00022777"/>
    </source>
</evidence>
<evidence type="ECO:0000256" key="14">
    <source>
        <dbReference type="ARBA" id="ARBA00048679"/>
    </source>
</evidence>
<feature type="domain" description="Bulb-type lectin" evidence="18">
    <location>
        <begin position="28"/>
        <end position="151"/>
    </location>
</feature>
<dbReference type="Proteomes" id="UP000215914">
    <property type="component" value="Chromosome 11"/>
</dbReference>
<dbReference type="InterPro" id="IPR000719">
    <property type="entry name" value="Prot_kinase_dom"/>
</dbReference>
<dbReference type="SUPFAM" id="SSF51110">
    <property type="entry name" value="alpha-D-mannose-specific plant lectins"/>
    <property type="match status" value="1"/>
</dbReference>
<keyword evidence="11" id="KW-1015">Disulfide bond</keyword>
<dbReference type="InterPro" id="IPR011009">
    <property type="entry name" value="Kinase-like_dom_sf"/>
</dbReference>
<dbReference type="CDD" id="cd00028">
    <property type="entry name" value="B_lectin"/>
    <property type="match status" value="1"/>
</dbReference>
<dbReference type="AlphaFoldDB" id="A0A251T908"/>
<keyword evidence="12" id="KW-0325">Glycoprotein</keyword>
<dbReference type="InterPro" id="IPR036426">
    <property type="entry name" value="Bulb-type_lectin_dom_sf"/>
</dbReference>
<dbReference type="GO" id="GO:0005886">
    <property type="term" value="C:plasma membrane"/>
    <property type="evidence" value="ECO:0000318"/>
    <property type="project" value="GO_Central"/>
</dbReference>
<dbReference type="CDD" id="cd01098">
    <property type="entry name" value="PAN_AP_plant"/>
    <property type="match status" value="1"/>
</dbReference>
<evidence type="ECO:0000256" key="11">
    <source>
        <dbReference type="ARBA" id="ARBA00023157"/>
    </source>
</evidence>
<dbReference type="SMART" id="SM00473">
    <property type="entry name" value="PAN_AP"/>
    <property type="match status" value="1"/>
</dbReference>
<dbReference type="SMART" id="SM00108">
    <property type="entry name" value="B_lectin"/>
    <property type="match status" value="1"/>
</dbReference>
<gene>
    <name evidence="21" type="ORF">HannXRQ_Chr11g0332301</name>
    <name evidence="20" type="ORF">HanXRQr2_Chr11g0478741</name>
</gene>
<sequence>MEERRMIKTKLIFSFLIFYTSVTCSFAADTISANQIVRYNETIISPQETFELGFFSPPNSTNHYVGIWYKISKGTVVWVANRNTPLSDTSSELTLTHQGVLILRNATTGDVIWSSVNSSVTPVRNPIGQLLDTGNFIIYNDGGAINQEDPIWQSFDFITDTFLPGMKLGRNLVTGIERNFTSWKSENDPASGEFSNWIDTRGYPQMILTRGGKIMFRGGPWNGLRFSGTPNLILNPLYNFTFVLDHREIYYQYILTSSVMIRIVLQSNGHLEILKWSDNQQEWSLYTTPQIDRCDNYKVCGPFGSCNIESSPVCMCLKGFEPTSPDQVTDTEWSKGCRHTIPLNCDPGEGFNKYTNLKLPDTQGSWYNQAMTLVECEEMCKSNCSCTAYTNSNRSGSGSGCLLWFGDLMDIRSFSTNGDTLYIRLSASELGTSGNKSGHELVNSSVDEDLELPLFGLSTILKATNNFSITNKLGEGGFGPVYKGVLEDGLEIAVKRLAKTSTQGVFEFKNEVISISKLQHRNLVKILGCCIEGAEKMLIYEYMPNKSLDSFIFDKTQSKLLDWPARYHIIIGIARGLLYLHQDSRFRIIHRDLKVSNILLDKDMTPKISDFGTARIFGGNQIEANTGRVVGTYGYMAPEYAGDGIFSIKSDVYSFGVLVLEIVCGEKNRGFNHKEHSNSLIGHAWEFYNEGRSMQLVAKCLGESINVFQVLRLIHVGLLCVQRYPEDRPTMTSVILMLGSESPLPSPKEPGFYVENSIPDITQSSSSYAASSKNELSITMLNGR</sequence>
<evidence type="ECO:0000259" key="18">
    <source>
        <dbReference type="PROSITE" id="PS50927"/>
    </source>
</evidence>
<keyword evidence="2 15" id="KW-0723">Serine/threonine-protein kinase</keyword>
<evidence type="ECO:0000256" key="10">
    <source>
        <dbReference type="ARBA" id="ARBA00023136"/>
    </source>
</evidence>
<protein>
    <recommendedName>
        <fullName evidence="15">Receptor-like serine/threonine-protein kinase</fullName>
        <ecNumber evidence="15">2.7.11.1</ecNumber>
    </recommendedName>
</protein>
<dbReference type="PIRSF" id="PIRSF000641">
    <property type="entry name" value="SRK"/>
    <property type="match status" value="1"/>
</dbReference>
<keyword evidence="6 15" id="KW-0547">Nucleotide-binding</keyword>
<organism evidence="21 22">
    <name type="scientific">Helianthus annuus</name>
    <name type="common">Common sunflower</name>
    <dbReference type="NCBI Taxonomy" id="4232"/>
    <lineage>
        <taxon>Eukaryota</taxon>
        <taxon>Viridiplantae</taxon>
        <taxon>Streptophyta</taxon>
        <taxon>Embryophyta</taxon>
        <taxon>Tracheophyta</taxon>
        <taxon>Spermatophyta</taxon>
        <taxon>Magnoliopsida</taxon>
        <taxon>eudicotyledons</taxon>
        <taxon>Gunneridae</taxon>
        <taxon>Pentapetalae</taxon>
        <taxon>asterids</taxon>
        <taxon>campanulids</taxon>
        <taxon>Asterales</taxon>
        <taxon>Asteraceae</taxon>
        <taxon>Asteroideae</taxon>
        <taxon>Heliantheae alliance</taxon>
        <taxon>Heliantheae</taxon>
        <taxon>Helianthus</taxon>
    </lineage>
</organism>
<dbReference type="SMART" id="SM00220">
    <property type="entry name" value="S_TKc"/>
    <property type="match status" value="1"/>
</dbReference>
<evidence type="ECO:0000256" key="16">
    <source>
        <dbReference type="SAM" id="SignalP"/>
    </source>
</evidence>
<dbReference type="FunFam" id="1.10.510.10:FF:000060">
    <property type="entry name" value="G-type lectin S-receptor-like serine/threonine-protein kinase"/>
    <property type="match status" value="1"/>
</dbReference>
<evidence type="ECO:0000256" key="2">
    <source>
        <dbReference type="ARBA" id="ARBA00022527"/>
    </source>
</evidence>
<keyword evidence="22" id="KW-1185">Reference proteome</keyword>
<evidence type="ECO:0000256" key="15">
    <source>
        <dbReference type="PIRNR" id="PIRNR000641"/>
    </source>
</evidence>
<comment type="subcellular location">
    <subcellularLocation>
        <location evidence="1">Membrane</location>
        <topology evidence="1">Single-pass type I membrane protein</topology>
    </subcellularLocation>
</comment>
<evidence type="ECO:0000313" key="21">
    <source>
        <dbReference type="EMBL" id="OTG07605.1"/>
    </source>
</evidence>
<evidence type="ECO:0000313" key="20">
    <source>
        <dbReference type="EMBL" id="KAF5781033.1"/>
    </source>
</evidence>
<dbReference type="EMBL" id="MNCJ02000326">
    <property type="protein sequence ID" value="KAF5781033.1"/>
    <property type="molecule type" value="Genomic_DNA"/>
</dbReference>
<dbReference type="InterPro" id="IPR001480">
    <property type="entry name" value="Bulb-type_lectin_dom"/>
</dbReference>
<evidence type="ECO:0000256" key="12">
    <source>
        <dbReference type="ARBA" id="ARBA00023180"/>
    </source>
</evidence>
<dbReference type="InterPro" id="IPR008271">
    <property type="entry name" value="Ser/Thr_kinase_AS"/>
</dbReference>
<dbReference type="PROSITE" id="PS50927">
    <property type="entry name" value="BULB_LECTIN"/>
    <property type="match status" value="1"/>
</dbReference>
<dbReference type="GO" id="GO:0048544">
    <property type="term" value="P:recognition of pollen"/>
    <property type="evidence" value="ECO:0007669"/>
    <property type="project" value="InterPro"/>
</dbReference>
<keyword evidence="10" id="KW-0472">Membrane</keyword>
<dbReference type="PROSITE" id="PS50948">
    <property type="entry name" value="PAN"/>
    <property type="match status" value="1"/>
</dbReference>
<dbReference type="OMA" id="FDLMTIT"/>
<evidence type="ECO:0000256" key="3">
    <source>
        <dbReference type="ARBA" id="ARBA00022679"/>
    </source>
</evidence>
<evidence type="ECO:0000313" key="22">
    <source>
        <dbReference type="Proteomes" id="UP000215914"/>
    </source>
</evidence>
<evidence type="ECO:0000256" key="1">
    <source>
        <dbReference type="ARBA" id="ARBA00004479"/>
    </source>
</evidence>
<dbReference type="GO" id="GO:0005524">
    <property type="term" value="F:ATP binding"/>
    <property type="evidence" value="ECO:0007669"/>
    <property type="project" value="UniProtKB-KW"/>
</dbReference>
<dbReference type="PANTHER" id="PTHR32444:SF98">
    <property type="entry name" value="RECEPTOR-LIKE SERINE_THREONINE-PROTEIN KINASE"/>
    <property type="match status" value="1"/>
</dbReference>
<feature type="domain" description="Protein kinase" evidence="17">
    <location>
        <begin position="467"/>
        <end position="752"/>
    </location>
</feature>
<evidence type="ECO:0000256" key="9">
    <source>
        <dbReference type="ARBA" id="ARBA00022989"/>
    </source>
</evidence>
<feature type="domain" description="Apple" evidence="19">
    <location>
        <begin position="345"/>
        <end position="427"/>
    </location>
</feature>
<evidence type="ECO:0000256" key="4">
    <source>
        <dbReference type="ARBA" id="ARBA00022692"/>
    </source>
</evidence>
<dbReference type="Gene3D" id="3.50.4.10">
    <property type="entry name" value="Hepatocyte Growth Factor"/>
    <property type="match status" value="1"/>
</dbReference>
<dbReference type="CDD" id="cd14066">
    <property type="entry name" value="STKc_IRAK"/>
    <property type="match status" value="1"/>
</dbReference>
<dbReference type="Gene3D" id="3.30.200.20">
    <property type="entry name" value="Phosphorylase Kinase, domain 1"/>
    <property type="match status" value="1"/>
</dbReference>
<reference evidence="21" key="2">
    <citation type="submission" date="2017-02" db="EMBL/GenBank/DDBJ databases">
        <title>Sunflower complete genome.</title>
        <authorList>
            <person name="Langlade N."/>
            <person name="Munos S."/>
        </authorList>
    </citation>
    <scope>NUCLEOTIDE SEQUENCE [LARGE SCALE GENOMIC DNA]</scope>
    <source>
        <tissue evidence="21">Leaves</tissue>
    </source>
</reference>
<dbReference type="Pfam" id="PF01453">
    <property type="entry name" value="B_lectin"/>
    <property type="match status" value="1"/>
</dbReference>